<dbReference type="Proteomes" id="UP000094379">
    <property type="component" value="Unassembled WGS sequence"/>
</dbReference>
<dbReference type="SUPFAM" id="SSF101898">
    <property type="entry name" value="NHL repeat"/>
    <property type="match status" value="1"/>
</dbReference>
<dbReference type="EMBL" id="MCRI01000002">
    <property type="protein sequence ID" value="ODN67948.1"/>
    <property type="molecule type" value="Genomic_DNA"/>
</dbReference>
<sequence length="354" mass="39815">MTTLKQAAQFHRFMAYFLTTLTGLIISSLVMADSPNDKNIVNEADRVSLDFYEWNVEWQNTRPRDPYVSPDGSVWFVGQVGDYVARLDPVSGEMQRYEIPKAGPHTVIVDNQGYPWYAGNKDKHIGRLDPASGEVTRYEMPEGVNDPHTMDWTSDGNIWFTVQRSGKAGFIGTLNTESGEVDIIEVPGNNMRPYGLVMDKQDRPWIAFMGSNAIGTVDPQTMQLEIINTPNEESIIRRIGLTSDGRVWWVDADVGYVGVYNPRDKSMQQWQTPGGESAGLYAMTVDNQDRIWYVETGLQPNRFIGFDSKTEQFIAIDEVPSGGQTVRHMVFDKESNAIWFGTDAHTIGRAVVPD</sequence>
<comment type="caution">
    <text evidence="1">The sequence shown here is derived from an EMBL/GenBank/DDBJ whole genome shotgun (WGS) entry which is preliminary data.</text>
</comment>
<organism evidence="1 2">
    <name type="scientific">Methylophaga muralis</name>
    <dbReference type="NCBI Taxonomy" id="291169"/>
    <lineage>
        <taxon>Bacteria</taxon>
        <taxon>Pseudomonadati</taxon>
        <taxon>Pseudomonadota</taxon>
        <taxon>Gammaproteobacteria</taxon>
        <taxon>Thiotrichales</taxon>
        <taxon>Piscirickettsiaceae</taxon>
        <taxon>Methylophaga</taxon>
    </lineage>
</organism>
<dbReference type="EC" id="4.2.99.-" evidence="1"/>
<dbReference type="AlphaFoldDB" id="A0A1E3GV38"/>
<keyword evidence="1" id="KW-0456">Lyase</keyword>
<dbReference type="PANTHER" id="PTHR40274:SF3">
    <property type="entry name" value="VIRGINIAMYCIN B LYASE"/>
    <property type="match status" value="1"/>
</dbReference>
<dbReference type="PATRIC" id="fig|291169.3.peg.460"/>
<dbReference type="InterPro" id="IPR051344">
    <property type="entry name" value="Vgb"/>
</dbReference>
<gene>
    <name evidence="1" type="primary">vgb_1</name>
    <name evidence="1" type="ORF">A9E74_00454</name>
</gene>
<dbReference type="GO" id="GO:0016829">
    <property type="term" value="F:lyase activity"/>
    <property type="evidence" value="ECO:0007669"/>
    <property type="project" value="UniProtKB-KW"/>
</dbReference>
<dbReference type="Gene3D" id="2.130.10.10">
    <property type="entry name" value="YVTN repeat-like/Quinoprotein amine dehydrogenase"/>
    <property type="match status" value="1"/>
</dbReference>
<keyword evidence="2" id="KW-1185">Reference proteome</keyword>
<name>A0A1E3GV38_9GAMM</name>
<evidence type="ECO:0000313" key="2">
    <source>
        <dbReference type="Proteomes" id="UP000094379"/>
    </source>
</evidence>
<dbReference type="RefSeq" id="WP_245652012.1">
    <property type="nucleotide sequence ID" value="NZ_MCRI01000002.1"/>
</dbReference>
<accession>A0A1E3GV38</accession>
<evidence type="ECO:0000313" key="1">
    <source>
        <dbReference type="EMBL" id="ODN67948.1"/>
    </source>
</evidence>
<dbReference type="InterPro" id="IPR015943">
    <property type="entry name" value="WD40/YVTN_repeat-like_dom_sf"/>
</dbReference>
<protein>
    <submittedName>
        <fullName evidence="1">Virginiamycin B lyase</fullName>
        <ecNumber evidence="1">4.2.99.-</ecNumber>
    </submittedName>
</protein>
<dbReference type="Pfam" id="PF24684">
    <property type="entry name" value="Vgb_lyase"/>
    <property type="match status" value="1"/>
</dbReference>
<proteinExistence type="predicted"/>
<dbReference type="STRING" id="291169.A9E74_00454"/>
<dbReference type="PANTHER" id="PTHR40274">
    <property type="entry name" value="VIRGINIAMYCIN B LYASE"/>
    <property type="match status" value="1"/>
</dbReference>
<reference evidence="1 2" key="1">
    <citation type="submission" date="2016-07" db="EMBL/GenBank/DDBJ databases">
        <title>Draft Genome Sequence of Methylophaga muralis Bur 1.</title>
        <authorList>
            <person name="Vasilenko O.V."/>
            <person name="Doronina N.V."/>
            <person name="Shmareva M.N."/>
            <person name="Tarlachkov S.V."/>
            <person name="Mustakhimov I."/>
            <person name="Trotsenko Y.A."/>
        </authorList>
    </citation>
    <scope>NUCLEOTIDE SEQUENCE [LARGE SCALE GENOMIC DNA]</scope>
    <source>
        <strain evidence="1 2">Bur 1</strain>
    </source>
</reference>